<organism evidence="2">
    <name type="scientific">Amblyomma aureolatum</name>
    <dbReference type="NCBI Taxonomy" id="187763"/>
    <lineage>
        <taxon>Eukaryota</taxon>
        <taxon>Metazoa</taxon>
        <taxon>Ecdysozoa</taxon>
        <taxon>Arthropoda</taxon>
        <taxon>Chelicerata</taxon>
        <taxon>Arachnida</taxon>
        <taxon>Acari</taxon>
        <taxon>Parasitiformes</taxon>
        <taxon>Ixodida</taxon>
        <taxon>Ixodoidea</taxon>
        <taxon>Ixodidae</taxon>
        <taxon>Amblyomminae</taxon>
        <taxon>Amblyomma</taxon>
    </lineage>
</organism>
<dbReference type="GO" id="GO:0071208">
    <property type="term" value="F:histone pre-mRNA DCP binding"/>
    <property type="evidence" value="ECO:0007669"/>
    <property type="project" value="TreeGrafter"/>
</dbReference>
<dbReference type="InterPro" id="IPR010920">
    <property type="entry name" value="LSM_dom_sf"/>
</dbReference>
<keyword evidence="2" id="KW-0687">Ribonucleoprotein</keyword>
<dbReference type="PANTHER" id="PTHR21196">
    <property type="entry name" value="U7 SNRNA-ASSOCIATED SM-LIKE PROTEIN LSM10"/>
    <property type="match status" value="1"/>
</dbReference>
<dbReference type="InterPro" id="IPR052840">
    <property type="entry name" value="U7_snRNA_Sm-like"/>
</dbReference>
<proteinExistence type="evidence at transcript level"/>
<dbReference type="AlphaFoldDB" id="A0A1E1X1C8"/>
<dbReference type="PROSITE" id="PS52002">
    <property type="entry name" value="SM"/>
    <property type="match status" value="1"/>
</dbReference>
<dbReference type="SMART" id="SM00651">
    <property type="entry name" value="Sm"/>
    <property type="match status" value="1"/>
</dbReference>
<dbReference type="GO" id="GO:0006398">
    <property type="term" value="P:mRNA 3'-end processing by stem-loop binding and cleavage"/>
    <property type="evidence" value="ECO:0007669"/>
    <property type="project" value="TreeGrafter"/>
</dbReference>
<evidence type="ECO:0000259" key="1">
    <source>
        <dbReference type="PROSITE" id="PS52002"/>
    </source>
</evidence>
<dbReference type="GO" id="GO:0016604">
    <property type="term" value="C:nuclear body"/>
    <property type="evidence" value="ECO:0007669"/>
    <property type="project" value="TreeGrafter"/>
</dbReference>
<dbReference type="Pfam" id="PF01423">
    <property type="entry name" value="LSM"/>
    <property type="match status" value="1"/>
</dbReference>
<accession>A0A1E1X1C8</accession>
<evidence type="ECO:0000313" key="2">
    <source>
        <dbReference type="EMBL" id="JAT92851.1"/>
    </source>
</evidence>
<reference evidence="2" key="1">
    <citation type="journal article" date="2017" name="Front. Cell. Infect. Microbiol.">
        <title>The Distinct Transcriptional Response of the Midgut of Amblyomma sculptum and Amblyomma aureolatum Ticks to Rickettsia rickettsii Correlates to Their Differences in Susceptibility to Infection.</title>
        <authorList>
            <person name="Martins L.A."/>
            <person name="Galletti M.F.B.M."/>
            <person name="Ribeiro J.M."/>
            <person name="Fujita A."/>
            <person name="Costa F.B."/>
            <person name="Labruna M.B."/>
            <person name="Daffre S."/>
            <person name="Fogaca A.C."/>
        </authorList>
    </citation>
    <scope>NUCLEOTIDE SEQUENCE</scope>
</reference>
<name>A0A1E1X1C8_9ACAR</name>
<dbReference type="SUPFAM" id="SSF50182">
    <property type="entry name" value="Sm-like ribonucleoproteins"/>
    <property type="match status" value="1"/>
</dbReference>
<dbReference type="CDD" id="cd01733">
    <property type="entry name" value="LSm10"/>
    <property type="match status" value="1"/>
</dbReference>
<dbReference type="GO" id="GO:0071254">
    <property type="term" value="C:cytoplasmic U snRNP body"/>
    <property type="evidence" value="ECO:0007669"/>
    <property type="project" value="TreeGrafter"/>
</dbReference>
<dbReference type="InterPro" id="IPR047575">
    <property type="entry name" value="Sm"/>
</dbReference>
<dbReference type="Gene3D" id="2.30.30.100">
    <property type="match status" value="1"/>
</dbReference>
<dbReference type="GO" id="GO:1990904">
    <property type="term" value="C:ribonucleoprotein complex"/>
    <property type="evidence" value="ECO:0007669"/>
    <property type="project" value="UniProtKB-KW"/>
</dbReference>
<dbReference type="GO" id="GO:0071209">
    <property type="term" value="F:U7 snRNA binding"/>
    <property type="evidence" value="ECO:0007669"/>
    <property type="project" value="TreeGrafter"/>
</dbReference>
<dbReference type="InterPro" id="IPR001163">
    <property type="entry name" value="Sm_dom_euk/arc"/>
</dbReference>
<protein>
    <submittedName>
        <fullName evidence="2">Putative small nuclear ribonucleoprotein smd1</fullName>
    </submittedName>
</protein>
<feature type="domain" description="Sm" evidence="1">
    <location>
        <begin position="13"/>
        <end position="85"/>
    </location>
</feature>
<dbReference type="PANTHER" id="PTHR21196:SF1">
    <property type="entry name" value="U7 SNRNA-ASSOCIATED SM-LIKE PROTEIN LSM10"/>
    <property type="match status" value="1"/>
</dbReference>
<dbReference type="EMBL" id="GFAC01006337">
    <property type="protein sequence ID" value="JAT92851.1"/>
    <property type="molecule type" value="mRNA"/>
</dbReference>
<sequence length="140" mass="16000">MATPRERALIGKSLVLMLRALQGRQTTIELRNELSVWGTVESVDAYMNMDLRNVSVVSPGGKEETYTSFFVQGRQVRYVHIPDDIDMVATLKLQAARVEQESEENVSATVLRTRQLREKIRQKKQERLLQQGARAVEGRE</sequence>